<dbReference type="CDD" id="cd01647">
    <property type="entry name" value="RT_LTR"/>
    <property type="match status" value="1"/>
</dbReference>
<proteinExistence type="predicted"/>
<dbReference type="InterPro" id="IPR000477">
    <property type="entry name" value="RT_dom"/>
</dbReference>
<dbReference type="GeneID" id="130467408"/>
<dbReference type="InterPro" id="IPR036397">
    <property type="entry name" value="RNaseH_sf"/>
</dbReference>
<dbReference type="InterPro" id="IPR002156">
    <property type="entry name" value="RNaseH_domain"/>
</dbReference>
<accession>A0ABM3R8F5</accession>
<dbReference type="PANTHER" id="PTHR48475">
    <property type="entry name" value="RIBONUCLEASE H"/>
    <property type="match status" value="1"/>
</dbReference>
<organism evidence="2 3">
    <name type="scientific">Spinacia oleracea</name>
    <name type="common">Spinach</name>
    <dbReference type="NCBI Taxonomy" id="3562"/>
    <lineage>
        <taxon>Eukaryota</taxon>
        <taxon>Viridiplantae</taxon>
        <taxon>Streptophyta</taxon>
        <taxon>Embryophyta</taxon>
        <taxon>Tracheophyta</taxon>
        <taxon>Spermatophyta</taxon>
        <taxon>Magnoliopsida</taxon>
        <taxon>eudicotyledons</taxon>
        <taxon>Gunneridae</taxon>
        <taxon>Pentapetalae</taxon>
        <taxon>Caryophyllales</taxon>
        <taxon>Chenopodiaceae</taxon>
        <taxon>Chenopodioideae</taxon>
        <taxon>Anserineae</taxon>
        <taxon>Spinacia</taxon>
    </lineage>
</organism>
<evidence type="ECO:0000259" key="1">
    <source>
        <dbReference type="PROSITE" id="PS50878"/>
    </source>
</evidence>
<keyword evidence="2" id="KW-1185">Reference proteome</keyword>
<feature type="domain" description="Reverse transcriptase" evidence="1">
    <location>
        <begin position="1"/>
        <end position="192"/>
    </location>
</feature>
<dbReference type="Gene3D" id="3.30.70.270">
    <property type="match status" value="2"/>
</dbReference>
<evidence type="ECO:0000313" key="3">
    <source>
        <dbReference type="RefSeq" id="XP_056691889.1"/>
    </source>
</evidence>
<dbReference type="InterPro" id="IPR043128">
    <property type="entry name" value="Rev_trsase/Diguanyl_cyclase"/>
</dbReference>
<evidence type="ECO:0000313" key="2">
    <source>
        <dbReference type="Proteomes" id="UP000813463"/>
    </source>
</evidence>
<dbReference type="InterPro" id="IPR043502">
    <property type="entry name" value="DNA/RNA_pol_sf"/>
</dbReference>
<dbReference type="PANTHER" id="PTHR48475:SF2">
    <property type="entry name" value="RIBONUCLEASE H"/>
    <property type="match status" value="1"/>
</dbReference>
<dbReference type="Proteomes" id="UP000813463">
    <property type="component" value="Chromosome 2"/>
</dbReference>
<sequence>MEGRRPEPVGAHYDIVLNLDKPGRVVPIRIPPDDPLAAELVHLLKEYEDIIAFTVEEISGIDPTVVVHKLNVDPNVRSVRQKKRNHGEVRNQAAASEVKKLMDGLYCYKVMPFGLKNSPATFQRLINTIISKQLGRNIEAYIDDMIVKSKKRAAHMADLRETFETIRTYNMRLNPKKCVFRVTSGKFLGFLIDERGIEANPDKIQEVIDMSSPKTVKEVQRLTGCLAALGRFLSRAGDKCQYFFKRIKNKSKFEWSDEAEATFLKFKDHFHILPCLVSPLQGENAEPLKLPFTRLEAAGCMLNWAIELNEFDITYELRKAIKGQAFADFIVEMTRPVFSKNKKTAWTASNNEAEYEALLYGSRMCKAASAEEILELSDSQLIVSHVNKDYEARDPTMVKYMKAVHQEVENLKSYEVRKVPRSENNQADALSKLASSASCDTPRHVFWEVKDQKSIEQAEMTVLDRKSTWMDDIINFKMNGVLQDDQKQAAKLQKKCSWFEMWNGTLYKKSYSRPLLQCVTPEKGQEILEVIHQGCAVHISGEGLWLKRHFGLATIGRL</sequence>
<dbReference type="CDD" id="cd09279">
    <property type="entry name" value="RNase_HI_like"/>
    <property type="match status" value="1"/>
</dbReference>
<dbReference type="RefSeq" id="XP_056691889.1">
    <property type="nucleotide sequence ID" value="XM_056835911.1"/>
</dbReference>
<name>A0ABM3R8F5_SPIOL</name>
<dbReference type="Gene3D" id="3.30.420.10">
    <property type="entry name" value="Ribonuclease H-like superfamily/Ribonuclease H"/>
    <property type="match status" value="1"/>
</dbReference>
<dbReference type="Pfam" id="PF00078">
    <property type="entry name" value="RVT_1"/>
    <property type="match status" value="1"/>
</dbReference>
<reference evidence="2" key="1">
    <citation type="journal article" date="2021" name="Nat. Commun.">
        <title>Genomic analyses provide insights into spinach domestication and the genetic basis of agronomic traits.</title>
        <authorList>
            <person name="Cai X."/>
            <person name="Sun X."/>
            <person name="Xu C."/>
            <person name="Sun H."/>
            <person name="Wang X."/>
            <person name="Ge C."/>
            <person name="Zhang Z."/>
            <person name="Wang Q."/>
            <person name="Fei Z."/>
            <person name="Jiao C."/>
            <person name="Wang Q."/>
        </authorList>
    </citation>
    <scope>NUCLEOTIDE SEQUENCE [LARGE SCALE GENOMIC DNA]</scope>
    <source>
        <strain evidence="2">cv. Varoflay</strain>
    </source>
</reference>
<dbReference type="Pfam" id="PF13456">
    <property type="entry name" value="RVT_3"/>
    <property type="match status" value="1"/>
</dbReference>
<dbReference type="SUPFAM" id="SSF56672">
    <property type="entry name" value="DNA/RNA polymerases"/>
    <property type="match status" value="1"/>
</dbReference>
<reference evidence="3" key="2">
    <citation type="submission" date="2025-08" db="UniProtKB">
        <authorList>
            <consortium name="RefSeq"/>
        </authorList>
    </citation>
    <scope>IDENTIFICATION</scope>
    <source>
        <tissue evidence="3">Leaf</tissue>
    </source>
</reference>
<protein>
    <recommendedName>
        <fullName evidence="1">Reverse transcriptase domain-containing protein</fullName>
    </recommendedName>
</protein>
<gene>
    <name evidence="3" type="primary">LOC130467408</name>
</gene>
<dbReference type="PROSITE" id="PS50878">
    <property type="entry name" value="RT_POL"/>
    <property type="match status" value="1"/>
</dbReference>